<keyword evidence="6" id="KW-0812">Transmembrane</keyword>
<feature type="transmembrane region" description="Helical" evidence="6">
    <location>
        <begin position="6"/>
        <end position="25"/>
    </location>
</feature>
<evidence type="ECO:0000313" key="8">
    <source>
        <dbReference type="Proteomes" id="UP000190105"/>
    </source>
</evidence>
<keyword evidence="3 5" id="KW-0175">Coiled coil</keyword>
<dbReference type="Proteomes" id="UP000190105">
    <property type="component" value="Unassembled WGS sequence"/>
</dbReference>
<reference evidence="8" key="1">
    <citation type="submission" date="2017-02" db="EMBL/GenBank/DDBJ databases">
        <authorList>
            <person name="Varghese N."/>
            <person name="Submissions S."/>
        </authorList>
    </citation>
    <scope>NUCLEOTIDE SEQUENCE [LARGE SCALE GENOMIC DNA]</scope>
    <source>
        <strain evidence="8">USBA 833</strain>
    </source>
</reference>
<evidence type="ECO:0000256" key="2">
    <source>
        <dbReference type="ARBA" id="ARBA00009840"/>
    </source>
</evidence>
<dbReference type="Pfam" id="PF02646">
    <property type="entry name" value="RmuC"/>
    <property type="match status" value="1"/>
</dbReference>
<evidence type="ECO:0000256" key="6">
    <source>
        <dbReference type="SAM" id="Phobius"/>
    </source>
</evidence>
<organism evidence="7 8">
    <name type="scientific">Caloramator quimbayensis</name>
    <dbReference type="NCBI Taxonomy" id="1147123"/>
    <lineage>
        <taxon>Bacteria</taxon>
        <taxon>Bacillati</taxon>
        <taxon>Bacillota</taxon>
        <taxon>Clostridia</taxon>
        <taxon>Eubacteriales</taxon>
        <taxon>Clostridiaceae</taxon>
        <taxon>Caloramator</taxon>
    </lineage>
</organism>
<keyword evidence="6" id="KW-0472">Membrane</keyword>
<comment type="function">
    <text evidence="1">Involved in DNA recombination.</text>
</comment>
<dbReference type="STRING" id="1147123.SAMN05443428_11290"/>
<dbReference type="AlphaFoldDB" id="A0A1T4XSY9"/>
<keyword evidence="6" id="KW-1133">Transmembrane helix</keyword>
<dbReference type="OrthoDB" id="370725at2"/>
<keyword evidence="4" id="KW-0233">DNA recombination</keyword>
<proteinExistence type="inferred from homology"/>
<protein>
    <submittedName>
        <fullName evidence="7">DNA recombination protein RmuC</fullName>
    </submittedName>
</protein>
<evidence type="ECO:0000256" key="4">
    <source>
        <dbReference type="ARBA" id="ARBA00023172"/>
    </source>
</evidence>
<evidence type="ECO:0000313" key="7">
    <source>
        <dbReference type="EMBL" id="SKA92657.1"/>
    </source>
</evidence>
<evidence type="ECO:0000256" key="5">
    <source>
        <dbReference type="SAM" id="Coils"/>
    </source>
</evidence>
<feature type="coiled-coil region" evidence="5">
    <location>
        <begin position="389"/>
        <end position="423"/>
    </location>
</feature>
<name>A0A1T4XSY9_9CLOT</name>
<dbReference type="PANTHER" id="PTHR30563:SF0">
    <property type="entry name" value="DNA RECOMBINATION PROTEIN RMUC"/>
    <property type="match status" value="1"/>
</dbReference>
<sequence>MIAYLNFFIVFFLIIIVILQILILSKQKKDNIDEKTIRLYFDSLESKIVTALKDEIGRVREENNKISSQNRQEISNSILGMSENINRQVSSMANLQKNQIDLLTGRLLELLKTNSEGLEKIRESVEIKLKHIQDDNNKKLEDIRATVDEKLHTTLEKRLGESFTNISQRLEALYKQLGEMQSLSSGVNDLKKALTNVKVRGIWGEIQLSNIIEDILTKEQYDVNIPTKKGSDDRVEFAIKLPGKDDYQKYIYLPIDAKFPQEDFQRLLEAQESGDKDCVENARKHLERRIKDEAKTIYEKYIDPPNTTDFGILFLPTESLFAEAVKNAGLIEVLQRDYKVIITGPTTIAALLNSLQMGFRTLAIEKRSSEVWRILGAVKTEFGKFSELLDKTQKKLLEASSSIENASKKTRTIERKLRNVQELPVEESNLLIEDDSINENEL</sequence>
<dbReference type="GO" id="GO:0006310">
    <property type="term" value="P:DNA recombination"/>
    <property type="evidence" value="ECO:0007669"/>
    <property type="project" value="UniProtKB-KW"/>
</dbReference>
<accession>A0A1T4XSY9</accession>
<comment type="similarity">
    <text evidence="2">Belongs to the RmuC family.</text>
</comment>
<evidence type="ECO:0000256" key="1">
    <source>
        <dbReference type="ARBA" id="ARBA00003416"/>
    </source>
</evidence>
<dbReference type="PANTHER" id="PTHR30563">
    <property type="entry name" value="DNA RECOMBINATION PROTEIN RMUC"/>
    <property type="match status" value="1"/>
</dbReference>
<dbReference type="RefSeq" id="WP_078696836.1">
    <property type="nucleotide sequence ID" value="NZ_FUYH01000012.1"/>
</dbReference>
<dbReference type="InterPro" id="IPR003798">
    <property type="entry name" value="DNA_recombination_RmuC"/>
</dbReference>
<gene>
    <name evidence="7" type="ORF">SAMN05443428_11290</name>
</gene>
<keyword evidence="8" id="KW-1185">Reference proteome</keyword>
<dbReference type="EMBL" id="FUYH01000012">
    <property type="protein sequence ID" value="SKA92657.1"/>
    <property type="molecule type" value="Genomic_DNA"/>
</dbReference>
<evidence type="ECO:0000256" key="3">
    <source>
        <dbReference type="ARBA" id="ARBA00023054"/>
    </source>
</evidence>